<feature type="domain" description="C2H2-type" evidence="6">
    <location>
        <begin position="205"/>
        <end position="234"/>
    </location>
</feature>
<evidence type="ECO:0000256" key="2">
    <source>
        <dbReference type="ARBA" id="ARBA00022737"/>
    </source>
</evidence>
<dbReference type="GO" id="GO:0008270">
    <property type="term" value="F:zinc ion binding"/>
    <property type="evidence" value="ECO:0007669"/>
    <property type="project" value="UniProtKB-KW"/>
</dbReference>
<gene>
    <name evidence="7" type="primary">Z856</name>
    <name evidence="7" type="ORF">NBO_1078g0004</name>
</gene>
<keyword evidence="1" id="KW-0479">Metal-binding</keyword>
<dbReference type="FunFam" id="3.30.160.60:FF:000125">
    <property type="entry name" value="Putative zinc finger protein 143"/>
    <property type="match status" value="2"/>
</dbReference>
<feature type="domain" description="C2H2-type" evidence="6">
    <location>
        <begin position="235"/>
        <end position="264"/>
    </location>
</feature>
<dbReference type="GO" id="GO:0000981">
    <property type="term" value="F:DNA-binding transcription factor activity, RNA polymerase II-specific"/>
    <property type="evidence" value="ECO:0007669"/>
    <property type="project" value="TreeGrafter"/>
</dbReference>
<proteinExistence type="predicted"/>
<dbReference type="PANTHER" id="PTHR23235:SF120">
    <property type="entry name" value="KRUPPEL-LIKE FACTOR 15"/>
    <property type="match status" value="1"/>
</dbReference>
<dbReference type="OrthoDB" id="654211at2759"/>
<dbReference type="STRING" id="578461.R0KLN4"/>
<dbReference type="GO" id="GO:0000978">
    <property type="term" value="F:RNA polymerase II cis-regulatory region sequence-specific DNA binding"/>
    <property type="evidence" value="ECO:0007669"/>
    <property type="project" value="TreeGrafter"/>
</dbReference>
<dbReference type="PROSITE" id="PS50157">
    <property type="entry name" value="ZINC_FINGER_C2H2_2"/>
    <property type="match status" value="2"/>
</dbReference>
<evidence type="ECO:0000256" key="1">
    <source>
        <dbReference type="ARBA" id="ARBA00022723"/>
    </source>
</evidence>
<accession>R0KLN4</accession>
<evidence type="ECO:0000313" key="7">
    <source>
        <dbReference type="EMBL" id="EOB11541.1"/>
    </source>
</evidence>
<dbReference type="VEuPathDB" id="MicrosporidiaDB:NBO_1078g0004"/>
<dbReference type="Gene3D" id="3.30.160.60">
    <property type="entry name" value="Classic Zinc Finger"/>
    <property type="match status" value="2"/>
</dbReference>
<dbReference type="PROSITE" id="PS00028">
    <property type="entry name" value="ZINC_FINGER_C2H2_1"/>
    <property type="match status" value="2"/>
</dbReference>
<dbReference type="InterPro" id="IPR036236">
    <property type="entry name" value="Znf_C2H2_sf"/>
</dbReference>
<evidence type="ECO:0000256" key="4">
    <source>
        <dbReference type="ARBA" id="ARBA00022833"/>
    </source>
</evidence>
<dbReference type="OMA" id="ICEYPEC"/>
<dbReference type="PANTHER" id="PTHR23235">
    <property type="entry name" value="KRUEPPEL-LIKE TRANSCRIPTION FACTOR"/>
    <property type="match status" value="1"/>
</dbReference>
<reference evidence="7 8" key="1">
    <citation type="journal article" date="2013" name="BMC Genomics">
        <title>Comparative genomics of parasitic silkworm microsporidia reveal an association between genome expansion and host adaptation.</title>
        <authorList>
            <person name="Pan G."/>
            <person name="Xu J."/>
            <person name="Li T."/>
            <person name="Xia Q."/>
            <person name="Liu S.L."/>
            <person name="Zhang G."/>
            <person name="Li S."/>
            <person name="Li C."/>
            <person name="Liu H."/>
            <person name="Yang L."/>
            <person name="Liu T."/>
            <person name="Zhang X."/>
            <person name="Wu Z."/>
            <person name="Fan W."/>
            <person name="Dang X."/>
            <person name="Xiang H."/>
            <person name="Tao M."/>
            <person name="Li Y."/>
            <person name="Hu J."/>
            <person name="Li Z."/>
            <person name="Lin L."/>
            <person name="Luo J."/>
            <person name="Geng L."/>
            <person name="Wang L."/>
            <person name="Long M."/>
            <person name="Wan Y."/>
            <person name="He N."/>
            <person name="Zhang Z."/>
            <person name="Lu C."/>
            <person name="Keeling P.J."/>
            <person name="Wang J."/>
            <person name="Xiang Z."/>
            <person name="Zhou Z."/>
        </authorList>
    </citation>
    <scope>NUCLEOTIDE SEQUENCE [LARGE SCALE GENOMIC DNA]</scope>
    <source>
        <strain evidence="8">CQ1 / CVCC 102059</strain>
    </source>
</reference>
<dbReference type="Proteomes" id="UP000016927">
    <property type="component" value="Unassembled WGS sequence"/>
</dbReference>
<dbReference type="Pfam" id="PF00096">
    <property type="entry name" value="zf-C2H2"/>
    <property type="match status" value="2"/>
</dbReference>
<keyword evidence="4" id="KW-0862">Zinc</keyword>
<dbReference type="EMBL" id="KB909985">
    <property type="protein sequence ID" value="EOB11541.1"/>
    <property type="molecule type" value="Genomic_DNA"/>
</dbReference>
<dbReference type="HOGENOM" id="CLU_084834_0_0_1"/>
<keyword evidence="8" id="KW-1185">Reference proteome</keyword>
<evidence type="ECO:0000256" key="3">
    <source>
        <dbReference type="ARBA" id="ARBA00022771"/>
    </source>
</evidence>
<dbReference type="SUPFAM" id="SSF57667">
    <property type="entry name" value="beta-beta-alpha zinc fingers"/>
    <property type="match status" value="1"/>
</dbReference>
<dbReference type="InterPro" id="IPR013087">
    <property type="entry name" value="Znf_C2H2_type"/>
</dbReference>
<protein>
    <submittedName>
        <fullName evidence="7">Zinc finger C2H2 protein</fullName>
    </submittedName>
</protein>
<evidence type="ECO:0000313" key="8">
    <source>
        <dbReference type="Proteomes" id="UP000016927"/>
    </source>
</evidence>
<organism evidence="7 8">
    <name type="scientific">Nosema bombycis (strain CQ1 / CVCC 102059)</name>
    <name type="common">Microsporidian parasite</name>
    <name type="synonym">Pebrine of silkworm</name>
    <dbReference type="NCBI Taxonomy" id="578461"/>
    <lineage>
        <taxon>Eukaryota</taxon>
        <taxon>Fungi</taxon>
        <taxon>Fungi incertae sedis</taxon>
        <taxon>Microsporidia</taxon>
        <taxon>Nosematidae</taxon>
        <taxon>Nosema</taxon>
    </lineage>
</organism>
<sequence length="281" mass="33451">MKHGNFSFEDEFRKLYTEASQECKINEIKLYDTNTRICIFYIENIHYISVYNVIDTLEYFFDFKLDNEVYNYIKSCVRTYRLGDVDSTLDNEDLEVCKAEDITNQVYQLVFEKQKYLLQDSEQNLFNEIEMGNMSKTNTISSQEHLNSAYPFMPNWNESAMDDILQNIYSTEYNDPLGTEDSQIKKYPGRGRCRVKQANLKERPFVCDYPDCKRAFKRFEHLKRHNKMHTGERPYKCKYPGCMKAFSRSDNLSQHFKIHNISSKGHSLSFRTYQYANKDID</sequence>
<evidence type="ECO:0000259" key="6">
    <source>
        <dbReference type="PROSITE" id="PS50157"/>
    </source>
</evidence>
<evidence type="ECO:0000256" key="5">
    <source>
        <dbReference type="PROSITE-ProRule" id="PRU00042"/>
    </source>
</evidence>
<keyword evidence="2" id="KW-0677">Repeat</keyword>
<keyword evidence="3 5" id="KW-0863">Zinc-finger</keyword>
<name>R0KLN4_NOSB1</name>
<dbReference type="SMART" id="SM00355">
    <property type="entry name" value="ZnF_C2H2"/>
    <property type="match status" value="2"/>
</dbReference>
<dbReference type="AlphaFoldDB" id="R0KLN4"/>